<dbReference type="HAMAP" id="MF_02120">
    <property type="entry name" value="LysA"/>
    <property type="match status" value="1"/>
</dbReference>
<dbReference type="GO" id="GO:0009089">
    <property type="term" value="P:lysine biosynthetic process via diaminopimelate"/>
    <property type="evidence" value="ECO:0007669"/>
    <property type="project" value="UniProtKB-UniRule"/>
</dbReference>
<reference evidence="10" key="2">
    <citation type="journal article" date="2021" name="PeerJ">
        <title>Extensive microbial diversity within the chicken gut microbiome revealed by metagenomics and culture.</title>
        <authorList>
            <person name="Gilroy R."/>
            <person name="Ravi A."/>
            <person name="Getino M."/>
            <person name="Pursley I."/>
            <person name="Horton D.L."/>
            <person name="Alikhan N.F."/>
            <person name="Baker D."/>
            <person name="Gharbi K."/>
            <person name="Hall N."/>
            <person name="Watson M."/>
            <person name="Adriaenssens E.M."/>
            <person name="Foster-Nyarko E."/>
            <person name="Jarju S."/>
            <person name="Secka A."/>
            <person name="Antonio M."/>
            <person name="Oren A."/>
            <person name="Chaudhuri R.R."/>
            <person name="La Ragione R."/>
            <person name="Hildebrand F."/>
            <person name="Pallen M.J."/>
        </authorList>
    </citation>
    <scope>NUCLEOTIDE SEQUENCE</scope>
    <source>
        <strain evidence="10">CHK33-4379</strain>
    </source>
</reference>
<evidence type="ECO:0000256" key="4">
    <source>
        <dbReference type="ARBA" id="ARBA00023239"/>
    </source>
</evidence>
<dbReference type="Gene3D" id="3.20.20.10">
    <property type="entry name" value="Alanine racemase"/>
    <property type="match status" value="1"/>
</dbReference>
<feature type="active site" description="Proton donor" evidence="7">
    <location>
        <position position="360"/>
    </location>
</feature>
<comment type="caution">
    <text evidence="10">The sequence shown here is derived from an EMBL/GenBank/DDBJ whole genome shotgun (WGS) entry which is preliminary data.</text>
</comment>
<organism evidence="10 11">
    <name type="scientific">Candidatus Faeciplasma pullistercoris</name>
    <dbReference type="NCBI Taxonomy" id="2840800"/>
    <lineage>
        <taxon>Bacteria</taxon>
        <taxon>Bacillati</taxon>
        <taxon>Bacillota</taxon>
        <taxon>Clostridia</taxon>
        <taxon>Eubacteriales</taxon>
        <taxon>Oscillospiraceae</taxon>
        <taxon>Oscillospiraceae incertae sedis</taxon>
        <taxon>Candidatus Faeciplasma</taxon>
    </lineage>
</organism>
<evidence type="ECO:0000313" key="10">
    <source>
        <dbReference type="EMBL" id="HIT58866.1"/>
    </source>
</evidence>
<feature type="binding site" evidence="5">
    <location>
        <position position="390"/>
    </location>
    <ligand>
        <name>substrate</name>
    </ligand>
</feature>
<evidence type="ECO:0000256" key="7">
    <source>
        <dbReference type="PIRSR" id="PIRSR600183-50"/>
    </source>
</evidence>
<feature type="domain" description="Orn/DAP/Arg decarboxylase 2 N-terminal" evidence="9">
    <location>
        <begin position="41"/>
        <end position="296"/>
    </location>
</feature>
<dbReference type="SUPFAM" id="SSF50621">
    <property type="entry name" value="Alanine racemase C-terminal domain-like"/>
    <property type="match status" value="1"/>
</dbReference>
<dbReference type="PANTHER" id="PTHR43727:SF2">
    <property type="entry name" value="GROUP IV DECARBOXYLASE"/>
    <property type="match status" value="1"/>
</dbReference>
<dbReference type="NCBIfam" id="TIGR01048">
    <property type="entry name" value="lysA"/>
    <property type="match status" value="1"/>
</dbReference>
<dbReference type="InterPro" id="IPR029066">
    <property type="entry name" value="PLP-binding_barrel"/>
</dbReference>
<feature type="binding site" evidence="5">
    <location>
        <position position="361"/>
    </location>
    <ligand>
        <name>substrate</name>
    </ligand>
</feature>
<dbReference type="PRINTS" id="PR01179">
    <property type="entry name" value="ODADCRBXLASE"/>
</dbReference>
<dbReference type="Pfam" id="PF02784">
    <property type="entry name" value="Orn_Arg_deC_N"/>
    <property type="match status" value="1"/>
</dbReference>
<evidence type="ECO:0000256" key="8">
    <source>
        <dbReference type="RuleBase" id="RU003738"/>
    </source>
</evidence>
<keyword evidence="3 5" id="KW-0663">Pyridoxal phosphate</keyword>
<proteinExistence type="inferred from homology"/>
<dbReference type="AlphaFoldDB" id="A0A9D1KK98"/>
<name>A0A9D1KK98_9FIRM</name>
<feature type="binding site" evidence="5">
    <location>
        <position position="333"/>
    </location>
    <ligand>
        <name>substrate</name>
    </ligand>
</feature>
<dbReference type="PANTHER" id="PTHR43727">
    <property type="entry name" value="DIAMINOPIMELATE DECARBOXYLASE"/>
    <property type="match status" value="1"/>
</dbReference>
<evidence type="ECO:0000313" key="11">
    <source>
        <dbReference type="Proteomes" id="UP000824136"/>
    </source>
</evidence>
<comment type="pathway">
    <text evidence="5 8">Amino-acid biosynthesis; L-lysine biosynthesis via DAP pathway; L-lysine from DL-2,6-diaminopimelate: step 1/1.</text>
</comment>
<comment type="cofactor">
    <cofactor evidence="1 5 7 8">
        <name>pyridoxal 5'-phosphate</name>
        <dbReference type="ChEBI" id="CHEBI:597326"/>
    </cofactor>
</comment>
<dbReference type="GO" id="GO:0008836">
    <property type="term" value="F:diaminopimelate decarboxylase activity"/>
    <property type="evidence" value="ECO:0007669"/>
    <property type="project" value="UniProtKB-UniRule"/>
</dbReference>
<feature type="binding site" evidence="5">
    <location>
        <position position="247"/>
    </location>
    <ligand>
        <name>pyridoxal 5'-phosphate</name>
        <dbReference type="ChEBI" id="CHEBI:597326"/>
    </ligand>
</feature>
<comment type="subunit">
    <text evidence="5">Homodimer.</text>
</comment>
<evidence type="ECO:0000256" key="3">
    <source>
        <dbReference type="ARBA" id="ARBA00022898"/>
    </source>
</evidence>
<evidence type="ECO:0000256" key="1">
    <source>
        <dbReference type="ARBA" id="ARBA00001933"/>
    </source>
</evidence>
<keyword evidence="5" id="KW-0028">Amino-acid biosynthesis</keyword>
<dbReference type="InterPro" id="IPR000183">
    <property type="entry name" value="Orn/DAP/Arg_de-COase"/>
</dbReference>
<accession>A0A9D1KK98</accession>
<sequence>MLTDNLSVKDGVLFFGGRSTKELAEKYGTPLYLMDEKRIRQNCCEYRDALKEFFGDDSCALYASKAASFVGIYRIISQEGLGADVVSSGEIHTALKAGFPMENAYFQGNNKTDWDIAYAMDNGVGYFVCDNVEEVDAIDKIAAEKGLKQKILLRLTPGIDPHTYDEVCTGKVDSKFGTAIETGQAMEITAHALSKPNIILCGFHCHVGSMVFDSDVFLRSAEIMLQFISDVKNKLGFEAGILDLGGGYGVRYVSSQPVISIRENIKEVAKFIKAKCSELGISRPSIRLEPGRSIVADAGITLYTVGTVKKITDYKNYVSIDGGMTDNPRYALYESKYTVVPADKTDEPATMECDLVGRCCESGDIIQPKVMFPGSVCRGDLVAVLTTGAYNYSMASNYNRIPRPPVVMVNGDEDYIAVKRESLEDLTLNDI</sequence>
<comment type="catalytic activity">
    <reaction evidence="5 8">
        <text>meso-2,6-diaminopimelate + H(+) = L-lysine + CO2</text>
        <dbReference type="Rhea" id="RHEA:15101"/>
        <dbReference type="ChEBI" id="CHEBI:15378"/>
        <dbReference type="ChEBI" id="CHEBI:16526"/>
        <dbReference type="ChEBI" id="CHEBI:32551"/>
        <dbReference type="ChEBI" id="CHEBI:57791"/>
        <dbReference type="EC" id="4.1.1.20"/>
    </reaction>
</comment>
<dbReference type="CDD" id="cd06828">
    <property type="entry name" value="PLPDE_III_DapDC"/>
    <property type="match status" value="1"/>
</dbReference>
<keyword evidence="2 5" id="KW-0210">Decarboxylase</keyword>
<evidence type="ECO:0000259" key="9">
    <source>
        <dbReference type="Pfam" id="PF02784"/>
    </source>
</evidence>
<comment type="similarity">
    <text evidence="5">Belongs to the Orn/Lys/Arg decarboxylase class-II family. LysA subfamily.</text>
</comment>
<feature type="binding site" evidence="5">
    <location>
        <position position="292"/>
    </location>
    <ligand>
        <name>substrate</name>
    </ligand>
</feature>
<feature type="binding site" evidence="5">
    <location>
        <position position="390"/>
    </location>
    <ligand>
        <name>pyridoxal 5'-phosphate</name>
        <dbReference type="ChEBI" id="CHEBI:597326"/>
    </ligand>
</feature>
<dbReference type="InterPro" id="IPR002986">
    <property type="entry name" value="DAP_deCOOHase_LysA"/>
</dbReference>
<gene>
    <name evidence="5 10" type="primary">lysA</name>
    <name evidence="10" type="ORF">IAC39_04045</name>
</gene>
<dbReference type="EMBL" id="DVLL01000016">
    <property type="protein sequence ID" value="HIT58866.1"/>
    <property type="molecule type" value="Genomic_DNA"/>
</dbReference>
<feature type="modified residue" description="N6-(pyridoxal phosphate)lysine" evidence="5 7">
    <location>
        <position position="65"/>
    </location>
</feature>
<protein>
    <recommendedName>
        <fullName evidence="5 6">Diaminopimelate decarboxylase</fullName>
        <shortName evidence="5">DAP decarboxylase</shortName>
        <shortName evidence="5">DAPDC</shortName>
        <ecNumber evidence="5 6">4.1.1.20</ecNumber>
    </recommendedName>
</protein>
<dbReference type="InterPro" id="IPR009006">
    <property type="entry name" value="Ala_racemase/Decarboxylase_C"/>
</dbReference>
<dbReference type="InterPro" id="IPR022644">
    <property type="entry name" value="De-COase2_N"/>
</dbReference>
<reference evidence="10" key="1">
    <citation type="submission" date="2020-10" db="EMBL/GenBank/DDBJ databases">
        <authorList>
            <person name="Gilroy R."/>
        </authorList>
    </citation>
    <scope>NUCLEOTIDE SEQUENCE</scope>
    <source>
        <strain evidence="10">CHK33-4379</strain>
    </source>
</reference>
<keyword evidence="4 5" id="KW-0456">Lyase</keyword>
<evidence type="ECO:0000256" key="2">
    <source>
        <dbReference type="ARBA" id="ARBA00022793"/>
    </source>
</evidence>
<dbReference type="Gene3D" id="2.40.37.10">
    <property type="entry name" value="Lyase, Ornithine Decarboxylase, Chain A, domain 1"/>
    <property type="match status" value="1"/>
</dbReference>
<dbReference type="SUPFAM" id="SSF51419">
    <property type="entry name" value="PLP-binding barrel"/>
    <property type="match status" value="1"/>
</dbReference>
<feature type="binding site" evidence="5">
    <location>
        <begin position="289"/>
        <end position="292"/>
    </location>
    <ligand>
        <name>pyridoxal 5'-phosphate</name>
        <dbReference type="ChEBI" id="CHEBI:597326"/>
    </ligand>
</feature>
<evidence type="ECO:0000256" key="5">
    <source>
        <dbReference type="HAMAP-Rule" id="MF_02120"/>
    </source>
</evidence>
<evidence type="ECO:0000256" key="6">
    <source>
        <dbReference type="NCBIfam" id="TIGR01048"/>
    </source>
</evidence>
<dbReference type="FunFam" id="3.20.20.10:FF:000003">
    <property type="entry name" value="Diaminopimelate decarboxylase"/>
    <property type="match status" value="1"/>
</dbReference>
<dbReference type="EC" id="4.1.1.20" evidence="5 6"/>
<dbReference type="GO" id="GO:0030170">
    <property type="term" value="F:pyridoxal phosphate binding"/>
    <property type="evidence" value="ECO:0007669"/>
    <property type="project" value="UniProtKB-UniRule"/>
</dbReference>
<dbReference type="Proteomes" id="UP000824136">
    <property type="component" value="Unassembled WGS sequence"/>
</dbReference>
<keyword evidence="5 8" id="KW-0457">Lysine biosynthesis</keyword>
<dbReference type="PRINTS" id="PR01181">
    <property type="entry name" value="DAPDCRBXLASE"/>
</dbReference>
<comment type="function">
    <text evidence="5">Specifically catalyzes the decarboxylation of meso-diaminopimelate (meso-DAP) to L-lysine.</text>
</comment>
<feature type="binding site" evidence="5">
    <location>
        <position position="329"/>
    </location>
    <ligand>
        <name>substrate</name>
    </ligand>
</feature>